<protein>
    <submittedName>
        <fullName evidence="2">CpXC domain-containing protein</fullName>
    </submittedName>
</protein>
<dbReference type="Proteomes" id="UP001220478">
    <property type="component" value="Chromosome"/>
</dbReference>
<dbReference type="Pfam" id="PF14353">
    <property type="entry name" value="CpXC"/>
    <property type="match status" value="1"/>
</dbReference>
<evidence type="ECO:0000259" key="1">
    <source>
        <dbReference type="Pfam" id="PF14353"/>
    </source>
</evidence>
<sequence length="299" mass="34445">MTKLEYRLIACPYCLDEVERLVFQVIDLNEDEDLLERLLQKKVNAYNCLNCGHEFVLAQSLTVIAPKLHLIVRYDCDFVQKMYSRTLLQLPLSPAAADFRKRQEELAVRENEAIENGEIQTPTDVALSRLKQALPPALTDEDYRTLSETAHAGMAEFNATATSKSLIQEYPGYVYRAVTEYNDLIEKLQIFRQNLDDRALELIKYVSKLSSAKNDGEQAIKRLYFVQADAKHLVFLVYRVGGWDYYDLPAETYDNTSLYKDFFTVDNESEFVLIDEVAAAKWWKAILQASEIADKEHND</sequence>
<evidence type="ECO:0000313" key="2">
    <source>
        <dbReference type="EMBL" id="WEG35935.1"/>
    </source>
</evidence>
<feature type="domain" description="CpXC" evidence="1">
    <location>
        <begin position="9"/>
        <end position="204"/>
    </location>
</feature>
<reference evidence="2 3" key="1">
    <citation type="submission" date="2023-02" db="EMBL/GenBank/DDBJ databases">
        <title>Novel Oscillospiraceae bacterial genomes.</title>
        <authorList>
            <person name="Srinivasan S."/>
            <person name="Austin M.N."/>
            <person name="Fiedler T.L."/>
            <person name="Strenk S.M."/>
            <person name="Agnew K.J."/>
            <person name="Nagana Gowda G.A."/>
            <person name="Raftery D."/>
            <person name="Beamer M.A."/>
            <person name="Achilles S.L."/>
            <person name="Wiesenfeld H.C."/>
            <person name="Fredricks D.N."/>
            <person name="Hillier S.L."/>
        </authorList>
    </citation>
    <scope>NUCLEOTIDE SEQUENCE [LARGE SCALE GENOMIC DNA]</scope>
    <source>
        <strain evidence="2 3">CHIC02 1186E3-8</strain>
    </source>
</reference>
<organism evidence="2 3">
    <name type="scientific">Amygdalobacter indicium</name>
    <dbReference type="NCBI Taxonomy" id="3029272"/>
    <lineage>
        <taxon>Bacteria</taxon>
        <taxon>Bacillati</taxon>
        <taxon>Bacillota</taxon>
        <taxon>Clostridia</taxon>
        <taxon>Eubacteriales</taxon>
        <taxon>Oscillospiraceae</taxon>
        <taxon>Amygdalobacter</taxon>
    </lineage>
</organism>
<proteinExistence type="predicted"/>
<keyword evidence="3" id="KW-1185">Reference proteome</keyword>
<dbReference type="EMBL" id="CP118868">
    <property type="protein sequence ID" value="WEG35935.1"/>
    <property type="molecule type" value="Genomic_DNA"/>
</dbReference>
<dbReference type="RefSeq" id="WP_315571986.1">
    <property type="nucleotide sequence ID" value="NZ_CP118868.1"/>
</dbReference>
<accession>A0ABY8C5G1</accession>
<evidence type="ECO:0000313" key="3">
    <source>
        <dbReference type="Proteomes" id="UP001220478"/>
    </source>
</evidence>
<dbReference type="InterPro" id="IPR025682">
    <property type="entry name" value="CpXC_dom"/>
</dbReference>
<gene>
    <name evidence="2" type="ORF">PYS61_01840</name>
</gene>
<name>A0ABY8C5G1_9FIRM</name>